<dbReference type="Gene3D" id="3.20.20.140">
    <property type="entry name" value="Metal-dependent hydrolases"/>
    <property type="match status" value="1"/>
</dbReference>
<protein>
    <submittedName>
        <fullName evidence="3">TatD family hydrolase</fullName>
    </submittedName>
</protein>
<evidence type="ECO:0000313" key="4">
    <source>
        <dbReference type="Proteomes" id="UP001210120"/>
    </source>
</evidence>
<dbReference type="PIRSF" id="PIRSF005902">
    <property type="entry name" value="DNase_TatD"/>
    <property type="match status" value="1"/>
</dbReference>
<dbReference type="PROSITE" id="PS01137">
    <property type="entry name" value="TATD_1"/>
    <property type="match status" value="1"/>
</dbReference>
<reference evidence="3" key="1">
    <citation type="submission" date="2022-12" db="EMBL/GenBank/DDBJ databases">
        <title>Genomic Characterization of Candidatus Phytoplasma sacchari in China.</title>
        <authorList>
            <person name="Zhang R.-Y."/>
        </authorList>
    </citation>
    <scope>NUCLEOTIDE SEQUENCE [LARGE SCALE GENOMIC DNA]</scope>
    <source>
        <strain evidence="3">SCWL1</strain>
    </source>
</reference>
<dbReference type="Pfam" id="PF01026">
    <property type="entry name" value="TatD_DNase"/>
    <property type="match status" value="1"/>
</dbReference>
<evidence type="ECO:0000256" key="2">
    <source>
        <dbReference type="ARBA" id="ARBA00022801"/>
    </source>
</evidence>
<sequence length="251" mass="28883">MLIDTHTHLNLKDFELDLENVLELASNKGIKSFIVPGLDEETNKKTIELSKKYSSIKSAVGIHPCYYFNQNPYDIEKYLKLPQVVAIGEIGLDLYHEKKSLSIQKNNLKIQIELAIKYDLPIILHARNSFEEIYSILLPYKNRIRGVFHCLVSNFLEAQKALELNFYIGIGGIVTYEKAYEAHKIARNIPLDKILLETDSPFLTPYPLEKSKRNEPSFLIYIAEKIAFLKNTDFKKVAIQTTKNALNLFCK</sequence>
<dbReference type="CDD" id="cd01310">
    <property type="entry name" value="TatD_DNAse"/>
    <property type="match status" value="1"/>
</dbReference>
<dbReference type="PANTHER" id="PTHR46124">
    <property type="entry name" value="D-AMINOACYL-TRNA DEACYLASE"/>
    <property type="match status" value="1"/>
</dbReference>
<name>A0ABY7M2H5_9MOLU</name>
<accession>A0ABY7M2H5</accession>
<dbReference type="EMBL" id="CP115156">
    <property type="protein sequence ID" value="WBL31542.1"/>
    <property type="molecule type" value="Genomic_DNA"/>
</dbReference>
<dbReference type="PANTHER" id="PTHR46124:SF4">
    <property type="entry name" value="HYDROLASE TATD"/>
    <property type="match status" value="1"/>
</dbReference>
<dbReference type="InterPro" id="IPR001130">
    <property type="entry name" value="TatD-like"/>
</dbReference>
<dbReference type="SUPFAM" id="SSF51556">
    <property type="entry name" value="Metallo-dependent hydrolases"/>
    <property type="match status" value="1"/>
</dbReference>
<keyword evidence="2 3" id="KW-0378">Hydrolase</keyword>
<dbReference type="Proteomes" id="UP001210120">
    <property type="component" value="Chromosome"/>
</dbReference>
<dbReference type="GO" id="GO:0016787">
    <property type="term" value="F:hydrolase activity"/>
    <property type="evidence" value="ECO:0007669"/>
    <property type="project" value="UniProtKB-KW"/>
</dbReference>
<evidence type="ECO:0000256" key="1">
    <source>
        <dbReference type="ARBA" id="ARBA00022723"/>
    </source>
</evidence>
<evidence type="ECO:0000313" key="3">
    <source>
        <dbReference type="EMBL" id="WBL31542.1"/>
    </source>
</evidence>
<dbReference type="InterPro" id="IPR015991">
    <property type="entry name" value="TatD/YcfH-like"/>
</dbReference>
<keyword evidence="4" id="KW-1185">Reference proteome</keyword>
<dbReference type="NCBIfam" id="TIGR00010">
    <property type="entry name" value="YchF/TatD family DNA exonuclease"/>
    <property type="match status" value="1"/>
</dbReference>
<dbReference type="InterPro" id="IPR032466">
    <property type="entry name" value="Metal_Hydrolase"/>
</dbReference>
<organism evidence="3 4">
    <name type="scientific">Candidatus Phytoplasma sacchari</name>
    <dbReference type="NCBI Taxonomy" id="2609813"/>
    <lineage>
        <taxon>Bacteria</taxon>
        <taxon>Bacillati</taxon>
        <taxon>Mycoplasmatota</taxon>
        <taxon>Mollicutes</taxon>
        <taxon>Acholeplasmatales</taxon>
        <taxon>Acholeplasmataceae</taxon>
        <taxon>Candidatus Phytoplasma</taxon>
        <taxon>16SrXI (Rice yellow dwarf group)</taxon>
    </lineage>
</organism>
<proteinExistence type="predicted"/>
<gene>
    <name evidence="3" type="ORF">O7R10_00555</name>
</gene>
<keyword evidence="1" id="KW-0479">Metal-binding</keyword>
<dbReference type="InterPro" id="IPR018228">
    <property type="entry name" value="DNase_TatD-rel_CS"/>
</dbReference>